<evidence type="ECO:0000256" key="2">
    <source>
        <dbReference type="ARBA" id="ARBA00022723"/>
    </source>
</evidence>
<evidence type="ECO:0000256" key="7">
    <source>
        <dbReference type="ARBA" id="ARBA00023163"/>
    </source>
</evidence>
<evidence type="ECO:0000256" key="4">
    <source>
        <dbReference type="ARBA" id="ARBA00022771"/>
    </source>
</evidence>
<dbReference type="InterPro" id="IPR051565">
    <property type="entry name" value="Sal_C2H2-zinc-finger"/>
</dbReference>
<dbReference type="PANTHER" id="PTHR23233">
    <property type="entry name" value="SAL-LIKE PROTEIN"/>
    <property type="match status" value="1"/>
</dbReference>
<evidence type="ECO:0000313" key="13">
    <source>
        <dbReference type="EMBL" id="KAK3597483.1"/>
    </source>
</evidence>
<comment type="subcellular location">
    <subcellularLocation>
        <location evidence="1">Nucleus</location>
    </subcellularLocation>
</comment>
<feature type="region of interest" description="Disordered" evidence="11">
    <location>
        <begin position="317"/>
        <end position="339"/>
    </location>
</feature>
<dbReference type="GO" id="GO:0000981">
    <property type="term" value="F:DNA-binding transcription factor activity, RNA polymerase II-specific"/>
    <property type="evidence" value="ECO:0007669"/>
    <property type="project" value="TreeGrafter"/>
</dbReference>
<feature type="region of interest" description="Disordered" evidence="11">
    <location>
        <begin position="365"/>
        <end position="408"/>
    </location>
</feature>
<reference evidence="13" key="2">
    <citation type="journal article" date="2021" name="Genome Biol. Evol.">
        <title>Developing a high-quality reference genome for a parasitic bivalve with doubly uniparental inheritance (Bivalvia: Unionida).</title>
        <authorList>
            <person name="Smith C.H."/>
        </authorList>
    </citation>
    <scope>NUCLEOTIDE SEQUENCE</scope>
    <source>
        <strain evidence="13">CHS0354</strain>
        <tissue evidence="13">Mantle</tissue>
    </source>
</reference>
<keyword evidence="6" id="KW-0805">Transcription regulation</keyword>
<dbReference type="PROSITE" id="PS00028">
    <property type="entry name" value="ZINC_FINGER_C2H2_1"/>
    <property type="match status" value="1"/>
</dbReference>
<evidence type="ECO:0000256" key="10">
    <source>
        <dbReference type="PROSITE-ProRule" id="PRU00042"/>
    </source>
</evidence>
<evidence type="ECO:0000313" key="14">
    <source>
        <dbReference type="Proteomes" id="UP001195483"/>
    </source>
</evidence>
<reference evidence="13" key="1">
    <citation type="journal article" date="2021" name="Genome Biol. Evol.">
        <title>A High-Quality Reference Genome for a Parasitic Bivalve with Doubly Uniparental Inheritance (Bivalvia: Unionida).</title>
        <authorList>
            <person name="Smith C.H."/>
        </authorList>
    </citation>
    <scope>NUCLEOTIDE SEQUENCE</scope>
    <source>
        <strain evidence="13">CHS0354</strain>
    </source>
</reference>
<dbReference type="Proteomes" id="UP001195483">
    <property type="component" value="Unassembled WGS sequence"/>
</dbReference>
<feature type="compositionally biased region" description="Polar residues" evidence="11">
    <location>
        <begin position="376"/>
        <end position="391"/>
    </location>
</feature>
<dbReference type="GO" id="GO:0000978">
    <property type="term" value="F:RNA polymerase II cis-regulatory region sequence-specific DNA binding"/>
    <property type="evidence" value="ECO:0007669"/>
    <property type="project" value="TreeGrafter"/>
</dbReference>
<feature type="compositionally biased region" description="Polar residues" evidence="11">
    <location>
        <begin position="318"/>
        <end position="336"/>
    </location>
</feature>
<keyword evidence="3" id="KW-0677">Repeat</keyword>
<evidence type="ECO:0000256" key="9">
    <source>
        <dbReference type="ARBA" id="ARBA00038474"/>
    </source>
</evidence>
<reference evidence="13" key="3">
    <citation type="submission" date="2023-05" db="EMBL/GenBank/DDBJ databases">
        <authorList>
            <person name="Smith C.H."/>
        </authorList>
    </citation>
    <scope>NUCLEOTIDE SEQUENCE</scope>
    <source>
        <strain evidence="13">CHS0354</strain>
        <tissue evidence="13">Mantle</tissue>
    </source>
</reference>
<dbReference type="FunFam" id="3.30.160.60:FF:000634">
    <property type="entry name" value="Zinc finger X-chromosomal protein"/>
    <property type="match status" value="1"/>
</dbReference>
<comment type="caution">
    <text evidence="13">The sequence shown here is derived from an EMBL/GenBank/DDBJ whole genome shotgun (WGS) entry which is preliminary data.</text>
</comment>
<keyword evidence="14" id="KW-1185">Reference proteome</keyword>
<dbReference type="SMART" id="SM00355">
    <property type="entry name" value="ZnF_C2H2"/>
    <property type="match status" value="1"/>
</dbReference>
<sequence length="770" mass="85654">MILRATSQGAAEQRLLAPVMSSPGRVLLGPHFEESVLAQNTKGLGTSPPKNPKNCCHFRCTNCYLFMNHSSCEMSSFESLLKDAKRSPEFNSLIKLIIKYEIYSLLKKLSENGEESVIITASVTDGSSSQLGSEIGEGFLQKANLESLKEQFIFFCKGAIAQTPSFQVDTGAQNRSDKSKDVNFQPDSGTQTTIKEERLADVQEVEEKNLKDDSNHCNKDLRSNACCRTENLPVNENSKINAPSPSKKLRNDDQSRSLWLDYQNLFAIPSSSGNMWDQSTQESALVISPYASLTECPSQLLTSQRSEQDVSKRIACSGNESLPGLSSRNLDSTSPEFMQFKPHSVDSLDENEQECKTAADVSSGISNSFERGRQHGFSTSNIRGRQHGSSHSNEKGNQHGFSHPDETVQLSPGQLKLVQELDKSKIIRKTAASDSVVTVNQRRTQEVVSFIESHNTASNSSITINDDDEMSSNIQNSQIPIDENLTSDMFSNVLQCPDKVQTIEPEIRIVGSSGYENHGDSHSDSPSCDILSESLETTQDHFSMVRLSRTAETNFYLGKPTRKHLVVSASAGASSVLSNPMPMSEMAVRNANKLTQKSVYHISRTSDTESLNQIDGTLNKHRAEGQIQVIDLSEDNEEKDNFSIQNRDTRKKTQQSRSIVPRIDNLMAAWTMQNVHLTQVSGYGQGLDNLQVFKKKKAFTPNISLQNMFDKAGNMSRCLVCEKLVLTKNRKYHWLYHTGEKPYKCTICGKSFSHPSNMKTHTLTHNDKRA</sequence>
<feature type="compositionally biased region" description="Basic and acidic residues" evidence="11">
    <location>
        <begin position="392"/>
        <end position="406"/>
    </location>
</feature>
<name>A0AAE0ST71_9BIVA</name>
<evidence type="ECO:0000256" key="11">
    <source>
        <dbReference type="SAM" id="MobiDB-lite"/>
    </source>
</evidence>
<organism evidence="13 14">
    <name type="scientific">Potamilus streckersoni</name>
    <dbReference type="NCBI Taxonomy" id="2493646"/>
    <lineage>
        <taxon>Eukaryota</taxon>
        <taxon>Metazoa</taxon>
        <taxon>Spiralia</taxon>
        <taxon>Lophotrochozoa</taxon>
        <taxon>Mollusca</taxon>
        <taxon>Bivalvia</taxon>
        <taxon>Autobranchia</taxon>
        <taxon>Heteroconchia</taxon>
        <taxon>Palaeoheterodonta</taxon>
        <taxon>Unionida</taxon>
        <taxon>Unionoidea</taxon>
        <taxon>Unionidae</taxon>
        <taxon>Ambleminae</taxon>
        <taxon>Lampsilini</taxon>
        <taxon>Potamilus</taxon>
    </lineage>
</organism>
<evidence type="ECO:0000256" key="6">
    <source>
        <dbReference type="ARBA" id="ARBA00023015"/>
    </source>
</evidence>
<evidence type="ECO:0000259" key="12">
    <source>
        <dbReference type="PROSITE" id="PS50157"/>
    </source>
</evidence>
<comment type="similarity">
    <text evidence="9">Belongs to the sal C2H2-type zinc-finger protein family.</text>
</comment>
<feature type="region of interest" description="Disordered" evidence="11">
    <location>
        <begin position="169"/>
        <end position="192"/>
    </location>
</feature>
<gene>
    <name evidence="13" type="ORF">CHS0354_041904</name>
</gene>
<protein>
    <recommendedName>
        <fullName evidence="12">C2H2-type domain-containing protein</fullName>
    </recommendedName>
</protein>
<dbReference type="Gene3D" id="3.30.160.60">
    <property type="entry name" value="Classic Zinc Finger"/>
    <property type="match status" value="1"/>
</dbReference>
<keyword evidence="7" id="KW-0804">Transcription</keyword>
<proteinExistence type="inferred from homology"/>
<dbReference type="InterPro" id="IPR036236">
    <property type="entry name" value="Znf_C2H2_sf"/>
</dbReference>
<dbReference type="EMBL" id="JAEAOA010002351">
    <property type="protein sequence ID" value="KAK3597483.1"/>
    <property type="molecule type" value="Genomic_DNA"/>
</dbReference>
<evidence type="ECO:0000256" key="1">
    <source>
        <dbReference type="ARBA" id="ARBA00004123"/>
    </source>
</evidence>
<dbReference type="AlphaFoldDB" id="A0AAE0ST71"/>
<keyword evidence="5" id="KW-0862">Zinc</keyword>
<feature type="domain" description="C2H2-type" evidence="12">
    <location>
        <begin position="743"/>
        <end position="770"/>
    </location>
</feature>
<keyword evidence="8" id="KW-0539">Nucleus</keyword>
<dbReference type="InterPro" id="IPR013087">
    <property type="entry name" value="Znf_C2H2_type"/>
</dbReference>
<dbReference type="PANTHER" id="PTHR23233:SF84">
    <property type="entry name" value="FI23031P1"/>
    <property type="match status" value="1"/>
</dbReference>
<dbReference type="SUPFAM" id="SSF57667">
    <property type="entry name" value="beta-beta-alpha zinc fingers"/>
    <property type="match status" value="1"/>
</dbReference>
<dbReference type="PROSITE" id="PS50157">
    <property type="entry name" value="ZINC_FINGER_C2H2_2"/>
    <property type="match status" value="1"/>
</dbReference>
<dbReference type="GO" id="GO:0005634">
    <property type="term" value="C:nucleus"/>
    <property type="evidence" value="ECO:0007669"/>
    <property type="project" value="UniProtKB-SubCell"/>
</dbReference>
<keyword evidence="4 10" id="KW-0863">Zinc-finger</keyword>
<feature type="region of interest" description="Disordered" evidence="11">
    <location>
        <begin position="638"/>
        <end position="657"/>
    </location>
</feature>
<evidence type="ECO:0000256" key="8">
    <source>
        <dbReference type="ARBA" id="ARBA00023242"/>
    </source>
</evidence>
<evidence type="ECO:0000256" key="3">
    <source>
        <dbReference type="ARBA" id="ARBA00022737"/>
    </source>
</evidence>
<dbReference type="GO" id="GO:0008270">
    <property type="term" value="F:zinc ion binding"/>
    <property type="evidence" value="ECO:0007669"/>
    <property type="project" value="UniProtKB-KW"/>
</dbReference>
<accession>A0AAE0ST71</accession>
<keyword evidence="2" id="KW-0479">Metal-binding</keyword>
<dbReference type="Pfam" id="PF00096">
    <property type="entry name" value="zf-C2H2"/>
    <property type="match status" value="1"/>
</dbReference>
<evidence type="ECO:0000256" key="5">
    <source>
        <dbReference type="ARBA" id="ARBA00022833"/>
    </source>
</evidence>